<dbReference type="EMBL" id="CASHTH010001719">
    <property type="protein sequence ID" value="CAI8018970.1"/>
    <property type="molecule type" value="Genomic_DNA"/>
</dbReference>
<name>A0AA35WLP4_GEOBA</name>
<keyword evidence="1" id="KW-1015">Disulfide bond</keyword>
<evidence type="ECO:0000313" key="4">
    <source>
        <dbReference type="EMBL" id="CAI8018970.1"/>
    </source>
</evidence>
<dbReference type="CDD" id="cd00033">
    <property type="entry name" value="CCP"/>
    <property type="match status" value="1"/>
</dbReference>
<dbReference type="Proteomes" id="UP001174909">
    <property type="component" value="Unassembled WGS sequence"/>
</dbReference>
<comment type="caution">
    <text evidence="4">The sequence shown here is derived from an EMBL/GenBank/DDBJ whole genome shotgun (WGS) entry which is preliminary data.</text>
</comment>
<accession>A0AA35WLP4</accession>
<dbReference type="Pfam" id="PF00084">
    <property type="entry name" value="Sushi"/>
    <property type="match status" value="1"/>
</dbReference>
<comment type="caution">
    <text evidence="2">Lacks conserved residue(s) required for the propagation of feature annotation.</text>
</comment>
<evidence type="ECO:0000259" key="3">
    <source>
        <dbReference type="PROSITE" id="PS50923"/>
    </source>
</evidence>
<protein>
    <recommendedName>
        <fullName evidence="3">Sushi domain-containing protein</fullName>
    </recommendedName>
</protein>
<sequence>MNLPDNVNVDSNETSQKAVVSFSCNDGYTLSGPSSMLCTSSGVWNNTHVQVVLLMPTAKVH</sequence>
<dbReference type="InterPro" id="IPR000436">
    <property type="entry name" value="Sushi_SCR_CCP_dom"/>
</dbReference>
<keyword evidence="5" id="KW-1185">Reference proteome</keyword>
<dbReference type="SUPFAM" id="SSF57535">
    <property type="entry name" value="Complement control module/SCR domain"/>
    <property type="match status" value="1"/>
</dbReference>
<keyword evidence="2" id="KW-0768">Sushi</keyword>
<proteinExistence type="predicted"/>
<dbReference type="Gene3D" id="2.10.70.10">
    <property type="entry name" value="Complement Module, domain 1"/>
    <property type="match status" value="1"/>
</dbReference>
<evidence type="ECO:0000313" key="5">
    <source>
        <dbReference type="Proteomes" id="UP001174909"/>
    </source>
</evidence>
<evidence type="ECO:0000256" key="1">
    <source>
        <dbReference type="ARBA" id="ARBA00023157"/>
    </source>
</evidence>
<reference evidence="4" key="1">
    <citation type="submission" date="2023-03" db="EMBL/GenBank/DDBJ databases">
        <authorList>
            <person name="Steffen K."/>
            <person name="Cardenas P."/>
        </authorList>
    </citation>
    <scope>NUCLEOTIDE SEQUENCE</scope>
</reference>
<organism evidence="4 5">
    <name type="scientific">Geodia barretti</name>
    <name type="common">Barrett's horny sponge</name>
    <dbReference type="NCBI Taxonomy" id="519541"/>
    <lineage>
        <taxon>Eukaryota</taxon>
        <taxon>Metazoa</taxon>
        <taxon>Porifera</taxon>
        <taxon>Demospongiae</taxon>
        <taxon>Heteroscleromorpha</taxon>
        <taxon>Tetractinellida</taxon>
        <taxon>Astrophorina</taxon>
        <taxon>Geodiidae</taxon>
        <taxon>Geodia</taxon>
    </lineage>
</organism>
<gene>
    <name evidence="4" type="ORF">GBAR_LOCUS11451</name>
</gene>
<dbReference type="InterPro" id="IPR035976">
    <property type="entry name" value="Sushi/SCR/CCP_sf"/>
</dbReference>
<feature type="domain" description="Sushi" evidence="3">
    <location>
        <begin position="1"/>
        <end position="60"/>
    </location>
</feature>
<evidence type="ECO:0000256" key="2">
    <source>
        <dbReference type="PROSITE-ProRule" id="PRU00302"/>
    </source>
</evidence>
<dbReference type="AlphaFoldDB" id="A0AA35WLP4"/>
<dbReference type="PROSITE" id="PS50923">
    <property type="entry name" value="SUSHI"/>
    <property type="match status" value="1"/>
</dbReference>